<protein>
    <submittedName>
        <fullName evidence="2">Uncharacterized protein</fullName>
    </submittedName>
</protein>
<evidence type="ECO:0000256" key="1">
    <source>
        <dbReference type="SAM" id="MobiDB-lite"/>
    </source>
</evidence>
<name>A0AAN7Q6K5_9COLE</name>
<keyword evidence="3" id="KW-1185">Reference proteome</keyword>
<feature type="region of interest" description="Disordered" evidence="1">
    <location>
        <begin position="1040"/>
        <end position="1067"/>
    </location>
</feature>
<feature type="compositionally biased region" description="Polar residues" evidence="1">
    <location>
        <begin position="314"/>
        <end position="325"/>
    </location>
</feature>
<feature type="compositionally biased region" description="Basic and acidic residues" evidence="1">
    <location>
        <begin position="767"/>
        <end position="793"/>
    </location>
</feature>
<feature type="compositionally biased region" description="Polar residues" evidence="1">
    <location>
        <begin position="296"/>
        <end position="305"/>
    </location>
</feature>
<dbReference type="Proteomes" id="UP001353858">
    <property type="component" value="Unassembled WGS sequence"/>
</dbReference>
<organism evidence="2 3">
    <name type="scientific">Aquatica leii</name>
    <dbReference type="NCBI Taxonomy" id="1421715"/>
    <lineage>
        <taxon>Eukaryota</taxon>
        <taxon>Metazoa</taxon>
        <taxon>Ecdysozoa</taxon>
        <taxon>Arthropoda</taxon>
        <taxon>Hexapoda</taxon>
        <taxon>Insecta</taxon>
        <taxon>Pterygota</taxon>
        <taxon>Neoptera</taxon>
        <taxon>Endopterygota</taxon>
        <taxon>Coleoptera</taxon>
        <taxon>Polyphaga</taxon>
        <taxon>Elateriformia</taxon>
        <taxon>Elateroidea</taxon>
        <taxon>Lampyridae</taxon>
        <taxon>Luciolinae</taxon>
        <taxon>Aquatica</taxon>
    </lineage>
</organism>
<feature type="compositionally biased region" description="Basic and acidic residues" evidence="1">
    <location>
        <begin position="810"/>
        <end position="823"/>
    </location>
</feature>
<dbReference type="EMBL" id="JARPUR010000002">
    <property type="protein sequence ID" value="KAK4881990.1"/>
    <property type="molecule type" value="Genomic_DNA"/>
</dbReference>
<feature type="compositionally biased region" description="Polar residues" evidence="1">
    <location>
        <begin position="1803"/>
        <end position="1813"/>
    </location>
</feature>
<reference evidence="3" key="1">
    <citation type="submission" date="2023-01" db="EMBL/GenBank/DDBJ databases">
        <title>Key to firefly adult light organ development and bioluminescence: homeobox transcription factors regulate luciferase expression and transportation to peroxisome.</title>
        <authorList>
            <person name="Fu X."/>
        </authorList>
    </citation>
    <scope>NUCLEOTIDE SEQUENCE [LARGE SCALE GENOMIC DNA]</scope>
</reference>
<feature type="region of interest" description="Disordered" evidence="1">
    <location>
        <begin position="285"/>
        <end position="325"/>
    </location>
</feature>
<feature type="compositionally biased region" description="Polar residues" evidence="1">
    <location>
        <begin position="150"/>
        <end position="181"/>
    </location>
</feature>
<feature type="region of interest" description="Disordered" evidence="1">
    <location>
        <begin position="591"/>
        <end position="621"/>
    </location>
</feature>
<feature type="compositionally biased region" description="Basic and acidic residues" evidence="1">
    <location>
        <begin position="2144"/>
        <end position="2156"/>
    </location>
</feature>
<feature type="region of interest" description="Disordered" evidence="1">
    <location>
        <begin position="657"/>
        <end position="823"/>
    </location>
</feature>
<feature type="compositionally biased region" description="Basic residues" evidence="1">
    <location>
        <begin position="702"/>
        <end position="711"/>
    </location>
</feature>
<feature type="region of interest" description="Disordered" evidence="1">
    <location>
        <begin position="1747"/>
        <end position="1866"/>
    </location>
</feature>
<feature type="region of interest" description="Disordered" evidence="1">
    <location>
        <begin position="1000"/>
        <end position="1021"/>
    </location>
</feature>
<feature type="compositionally biased region" description="Basic and acidic residues" evidence="1">
    <location>
        <begin position="661"/>
        <end position="680"/>
    </location>
</feature>
<feature type="region of interest" description="Disordered" evidence="1">
    <location>
        <begin position="1468"/>
        <end position="1491"/>
    </location>
</feature>
<feature type="compositionally biased region" description="Polar residues" evidence="1">
    <location>
        <begin position="1278"/>
        <end position="1299"/>
    </location>
</feature>
<proteinExistence type="predicted"/>
<evidence type="ECO:0000313" key="3">
    <source>
        <dbReference type="Proteomes" id="UP001353858"/>
    </source>
</evidence>
<feature type="region of interest" description="Disordered" evidence="1">
    <location>
        <begin position="1636"/>
        <end position="1697"/>
    </location>
</feature>
<feature type="compositionally biased region" description="Basic and acidic residues" evidence="1">
    <location>
        <begin position="285"/>
        <end position="294"/>
    </location>
</feature>
<evidence type="ECO:0000313" key="2">
    <source>
        <dbReference type="EMBL" id="KAK4881990.1"/>
    </source>
</evidence>
<accession>A0AAN7Q6K5</accession>
<feature type="region of interest" description="Disordered" evidence="1">
    <location>
        <begin position="149"/>
        <end position="201"/>
    </location>
</feature>
<feature type="compositionally biased region" description="Polar residues" evidence="1">
    <location>
        <begin position="798"/>
        <end position="809"/>
    </location>
</feature>
<feature type="region of interest" description="Disordered" evidence="1">
    <location>
        <begin position="2118"/>
        <end position="2156"/>
    </location>
</feature>
<sequence length="2177" mass="244130">MEFRPQDISQLVLGYLKDSKCKKAFLEFLNTSVYLREHAANYRRGRYFITRVLGLSLVDYLNEYALIYTIVQERLEASEFFKENQCRSPLVNQLLYLLDKLEVESRTSTPINHGTIINGNCFEEDVINNSNNLDDAENVTGHVSFDKISNKVNSTPRNRSLNTSAREFSSLNNSKSKTLTPTADKSTTTEDETDGKEKSHEKCEEIFTNTFLENVELIEKLADNINKEVGSKSNAELDSTAIETIVQRTEADPIFVQLLNELIETPNEKDKTMLVDVPDLSKSSLSDRSKEVVSSKKCSTPSNETNIKRRLRSSKPSDQLNANSIDEQNNDVVELICMHAASLSTEPISANVASKSSTLISTELVLSTEQNVNVAQSLYTTPGVQNTMLTNTGSLLMLQPSTSISASNILPQKTLTVDTSKPCYLIGNQPLLSVSVPPVPLKVPNIVTEQDILNMPTIFVCDTSQQLPNAQTMVVPGNVSAHTIGLPRYQTIAPKHTPEKVQSLSEFITLYKCNDVISSPRISSPNVSSPPKLIPIHSKQTPLNKNLLQIITENACASIEPETTDNESNLDNMSKKAVSVVVPLSSSLEFKSESPEVRVPEKKEKSSRNTPKGSSHIRQLDFSTPEKCIPLALTESSSKVKKNNSRCVRTTLFKSSNEEETTIKEKKNDESKKSLDKSSETSKPAWDANLREFHVSKSPTRSARKKPSKRKRLEDSLKQVLSAKKLKEDSNNTDENVCNKPTVKNEDIDNENMSNLSTGTSSTKKTKSTEKRLDKSASKKKANSETKTKKKSTEATSDGDSTTPKTNIANDEKTGTVKHENQVEKSFELVHRNMNTKVRKKCNIESAKKMVRNDEVVLTNVPKIKSLEVLSDNKNTLFLSPSKLNVNKRTLVEIENHAVLNQNLIKTTIDSDSKNDSITEEFVNSLPKINSLPLLQTPVKVDAMLIPKTPGINLSTTIETPFTKAVIDQLNGVDINSIPTPKFPITPNFALTPALAHSPFSNRGTDYSTSSSYYQPSDTEQNKSLEQLIQECQRLEKQDFFSNNRESSDKEPSLKNQKLDETEHSTTSLDTIVHVASINDNNETVEKSEIVNKPGEMIHNILAEKQRAFNESLSGKKNMHLVKMLSDAAENEDSDWVSSKDDSSTSYDDTSSSSCSCITSPVKEKASPYSLRPRKALMTNNSQDEKVTSKNGKLNSPESIVNEEKTLTTHKADVLQKMEAIRQRTIAKFKDNDSALKQKSGTSARSLTKLRKESFKISTELFPKVQKSITFEDKVDENQTATNSKNIENATDSIPNVSGRNAKKKSDNLTITEKSKGRNKKLSNIVESLSSSLASSKVKFTKGKPENKCTIENKAVSVSKQSNKEDVTTAVDEEDIVLHLSSDDENLEPFELVETELLECSASSTPLSVDVKEDIDVNNKNKAEESNDKNADKEAENLVKELKQWGIHLIPNKLAKNKATTDVKDIKDTKLEDSKQPHSTKLTNNEEKDNLRRTETRAVKGDVEEIKKIKSLQNEKSLVSNMGETKTATQTVKKISIRSKNNKIGVDLNKSKITVTEIQEGKNTRPLESVENKLLCDVKERQLVELVKSKSLCEVKDEQLVKTVVEERFEGNKRKPPESVKNKKLGEIREKRIIRSSERTSSIEEQSDSNKPKPSDIVKNKLSCELKEKQIERSSERKSSLDEQTDTNKHKSSEIVKKKLSCEVKEKQIVRSSERKISVEQCEGKKLKSPLTATEKIMDEVKEKQVIRSGVGKSLVEEQSESNKSKPSETANNKSPSEVKQKIVKCTERKSLAGEQCEENKTKPSASLQNKSSYEVKDKQIVRSNQRKSSVEEQSEGNKPQPPDTVNNKSSSEVKEKQMVISSEQNKSIEERKLCSSIEKEEHVVNIMDFEPEFNIKTYEAETISIKYDYNATPSRKLSDYDFNILTKTVSANVFIEQIGSEVEQFMSFSRFKILLDIPSKSLIKKVEKGRDNEEQSSVQTRKRKPLNILYNQLIKEPVDIQNQSPLENLYSYESSSREKFAVRRSILDSNAKSERMNRSKRLLSVDKSGCSKEEEAILEIDKNAETECLEITKTEDTQIPIFLKSGDNVDNDIESEKQDSVTDIENDLMNYALIGSERVENNEEGVNPSSDKRKRNPSDDISLENRGDKKKKTEQCQELLRNIDVDSFLKQLHGDM</sequence>
<comment type="caution">
    <text evidence="2">The sequence shown here is derived from an EMBL/GenBank/DDBJ whole genome shotgun (WGS) entry which is preliminary data.</text>
</comment>
<feature type="region of interest" description="Disordered" evidence="1">
    <location>
        <begin position="1276"/>
        <end position="1307"/>
    </location>
</feature>
<feature type="compositionally biased region" description="Basic and acidic residues" evidence="1">
    <location>
        <begin position="1777"/>
        <end position="1802"/>
    </location>
</feature>
<feature type="region of interest" description="Disordered" evidence="1">
    <location>
        <begin position="1129"/>
        <end position="1196"/>
    </location>
</feature>
<feature type="compositionally biased region" description="Basic and acidic residues" evidence="1">
    <location>
        <begin position="1046"/>
        <end position="1064"/>
    </location>
</feature>
<feature type="compositionally biased region" description="Low complexity" evidence="1">
    <location>
        <begin position="1144"/>
        <end position="1160"/>
    </location>
</feature>
<feature type="compositionally biased region" description="Basic and acidic residues" evidence="1">
    <location>
        <begin position="591"/>
        <end position="607"/>
    </location>
</feature>
<gene>
    <name evidence="2" type="ORF">RN001_005309</name>
</gene>
<feature type="compositionally biased region" description="Polar residues" evidence="1">
    <location>
        <begin position="608"/>
        <end position="617"/>
    </location>
</feature>